<protein>
    <recommendedName>
        <fullName evidence="1">non-specific serine/threonine protein kinase</fullName>
        <ecNumber evidence="1">2.7.11.1</ecNumber>
    </recommendedName>
</protein>
<dbReference type="InterPro" id="IPR011009">
    <property type="entry name" value="Kinase-like_dom_sf"/>
</dbReference>
<dbReference type="GO" id="GO:0030490">
    <property type="term" value="P:maturation of SSU-rRNA"/>
    <property type="evidence" value="ECO:0007669"/>
    <property type="project" value="TreeGrafter"/>
</dbReference>
<dbReference type="GO" id="GO:0004674">
    <property type="term" value="F:protein serine/threonine kinase activity"/>
    <property type="evidence" value="ECO:0007669"/>
    <property type="project" value="UniProtKB-KW"/>
</dbReference>
<dbReference type="InterPro" id="IPR018934">
    <property type="entry name" value="RIO_dom"/>
</dbReference>
<evidence type="ECO:0000256" key="9">
    <source>
        <dbReference type="SAM" id="MobiDB-lite"/>
    </source>
</evidence>
<evidence type="ECO:0000256" key="4">
    <source>
        <dbReference type="ARBA" id="ARBA00022741"/>
    </source>
</evidence>
<dbReference type="PANTHER" id="PTHR45852">
    <property type="entry name" value="SER/THR-PROTEIN KINASE RIO2"/>
    <property type="match status" value="1"/>
</dbReference>
<dbReference type="GO" id="GO:0030688">
    <property type="term" value="C:preribosome, small subunit precursor"/>
    <property type="evidence" value="ECO:0007669"/>
    <property type="project" value="TreeGrafter"/>
</dbReference>
<keyword evidence="4" id="KW-0547">Nucleotide-binding</keyword>
<feature type="region of interest" description="Disordered" evidence="9">
    <location>
        <begin position="177"/>
        <end position="196"/>
    </location>
</feature>
<feature type="domain" description="RIO-type" evidence="10">
    <location>
        <begin position="90"/>
        <end position="156"/>
    </location>
</feature>
<dbReference type="Proteomes" id="UP000515146">
    <property type="component" value="Unplaced"/>
</dbReference>
<dbReference type="Gene3D" id="1.10.510.10">
    <property type="entry name" value="Transferase(Phosphotransferase) domain 1"/>
    <property type="match status" value="1"/>
</dbReference>
<comment type="catalytic activity">
    <reaction evidence="7">
        <text>L-threonyl-[protein] + ATP = O-phospho-L-threonyl-[protein] + ADP + H(+)</text>
        <dbReference type="Rhea" id="RHEA:46608"/>
        <dbReference type="Rhea" id="RHEA-COMP:11060"/>
        <dbReference type="Rhea" id="RHEA-COMP:11605"/>
        <dbReference type="ChEBI" id="CHEBI:15378"/>
        <dbReference type="ChEBI" id="CHEBI:30013"/>
        <dbReference type="ChEBI" id="CHEBI:30616"/>
        <dbReference type="ChEBI" id="CHEBI:61977"/>
        <dbReference type="ChEBI" id="CHEBI:456216"/>
        <dbReference type="EC" id="2.7.11.1"/>
    </reaction>
</comment>
<dbReference type="InterPro" id="IPR015285">
    <property type="entry name" value="RIO2_wHTH_N"/>
</dbReference>
<dbReference type="SUPFAM" id="SSF46785">
    <property type="entry name" value="Winged helix' DNA-binding domain"/>
    <property type="match status" value="1"/>
</dbReference>
<evidence type="ECO:0000256" key="7">
    <source>
        <dbReference type="ARBA" id="ARBA00047899"/>
    </source>
</evidence>
<accession>A0A6P6YAX4</accession>
<evidence type="ECO:0000256" key="3">
    <source>
        <dbReference type="ARBA" id="ARBA00022679"/>
    </source>
</evidence>
<keyword evidence="2" id="KW-0723">Serine/threonine-protein kinase</keyword>
<organism evidence="12 13">
    <name type="scientific">Dermatophagoides pteronyssinus</name>
    <name type="common">European house dust mite</name>
    <dbReference type="NCBI Taxonomy" id="6956"/>
    <lineage>
        <taxon>Eukaryota</taxon>
        <taxon>Metazoa</taxon>
        <taxon>Ecdysozoa</taxon>
        <taxon>Arthropoda</taxon>
        <taxon>Chelicerata</taxon>
        <taxon>Arachnida</taxon>
        <taxon>Acari</taxon>
        <taxon>Acariformes</taxon>
        <taxon>Sarcoptiformes</taxon>
        <taxon>Astigmata</taxon>
        <taxon>Psoroptidia</taxon>
        <taxon>Analgoidea</taxon>
        <taxon>Pyroglyphidae</taxon>
        <taxon>Dermatophagoidinae</taxon>
        <taxon>Dermatophagoides</taxon>
    </lineage>
</organism>
<dbReference type="OrthoDB" id="10258631at2759"/>
<comment type="catalytic activity">
    <reaction evidence="8">
        <text>L-seryl-[protein] + ATP = O-phospho-L-seryl-[protein] + ADP + H(+)</text>
        <dbReference type="Rhea" id="RHEA:17989"/>
        <dbReference type="Rhea" id="RHEA-COMP:9863"/>
        <dbReference type="Rhea" id="RHEA-COMP:11604"/>
        <dbReference type="ChEBI" id="CHEBI:15378"/>
        <dbReference type="ChEBI" id="CHEBI:29999"/>
        <dbReference type="ChEBI" id="CHEBI:30616"/>
        <dbReference type="ChEBI" id="CHEBI:83421"/>
        <dbReference type="ChEBI" id="CHEBI:456216"/>
        <dbReference type="EC" id="2.7.11.1"/>
    </reaction>
</comment>
<evidence type="ECO:0000256" key="1">
    <source>
        <dbReference type="ARBA" id="ARBA00012513"/>
    </source>
</evidence>
<sequence>MLKYEFAPKSALQSNIKLRKLPLKQLLGDLLNFDLLTYEGVKVHQGYRLTWKGFDYLALHHIIGAGLITSVGPRIGVGKEADIHIILIDIAKLGYVHGDYNEFNIIVDEENVVSANSITIIDFPQCLKTSHHAAPEYFDRDSMSIKVFFERRFKYVLDQIPTWADIQAELNLSELDSNEADFSSGQDEEKSDGEDIFEALQSDIENEENHEISK</sequence>
<proteinExistence type="predicted"/>
<evidence type="ECO:0000256" key="5">
    <source>
        <dbReference type="ARBA" id="ARBA00022777"/>
    </source>
</evidence>
<keyword evidence="6" id="KW-0067">ATP-binding</keyword>
<dbReference type="Gene3D" id="1.10.10.10">
    <property type="entry name" value="Winged helix-like DNA-binding domain superfamily/Winged helix DNA-binding domain"/>
    <property type="match status" value="1"/>
</dbReference>
<evidence type="ECO:0000259" key="11">
    <source>
        <dbReference type="Pfam" id="PF09202"/>
    </source>
</evidence>
<keyword evidence="3" id="KW-0808">Transferase</keyword>
<dbReference type="AlphaFoldDB" id="A0A6P6YAX4"/>
<feature type="domain" description="RIO2 kinase winged helix" evidence="11">
    <location>
        <begin position="2"/>
        <end position="62"/>
    </location>
</feature>
<dbReference type="KEGG" id="dpte:113796081"/>
<dbReference type="GO" id="GO:0005829">
    <property type="term" value="C:cytosol"/>
    <property type="evidence" value="ECO:0007669"/>
    <property type="project" value="TreeGrafter"/>
</dbReference>
<dbReference type="GO" id="GO:0005524">
    <property type="term" value="F:ATP binding"/>
    <property type="evidence" value="ECO:0007669"/>
    <property type="project" value="UniProtKB-KW"/>
</dbReference>
<evidence type="ECO:0000259" key="10">
    <source>
        <dbReference type="Pfam" id="PF01163"/>
    </source>
</evidence>
<name>A0A6P6YAX4_DERPT</name>
<dbReference type="RefSeq" id="XP_027202126.1">
    <property type="nucleotide sequence ID" value="XM_027346325.1"/>
</dbReference>
<dbReference type="Pfam" id="PF01163">
    <property type="entry name" value="RIO1"/>
    <property type="match status" value="1"/>
</dbReference>
<evidence type="ECO:0000256" key="2">
    <source>
        <dbReference type="ARBA" id="ARBA00022527"/>
    </source>
</evidence>
<evidence type="ECO:0000256" key="8">
    <source>
        <dbReference type="ARBA" id="ARBA00048679"/>
    </source>
</evidence>
<evidence type="ECO:0000313" key="12">
    <source>
        <dbReference type="Proteomes" id="UP000515146"/>
    </source>
</evidence>
<evidence type="ECO:0000256" key="6">
    <source>
        <dbReference type="ARBA" id="ARBA00022840"/>
    </source>
</evidence>
<keyword evidence="12" id="KW-1185">Reference proteome</keyword>
<dbReference type="InterPro" id="IPR036388">
    <property type="entry name" value="WH-like_DNA-bd_sf"/>
</dbReference>
<reference evidence="13" key="1">
    <citation type="submission" date="2025-08" db="UniProtKB">
        <authorList>
            <consortium name="RefSeq"/>
        </authorList>
    </citation>
    <scope>IDENTIFICATION</scope>
    <source>
        <strain evidence="13">Airmid</strain>
    </source>
</reference>
<gene>
    <name evidence="13" type="primary">LOC113796081</name>
</gene>
<dbReference type="EC" id="2.7.11.1" evidence="1"/>
<evidence type="ECO:0000313" key="13">
    <source>
        <dbReference type="RefSeq" id="XP_027202126.1"/>
    </source>
</evidence>
<dbReference type="PANTHER" id="PTHR45852:SF1">
    <property type="entry name" value="SERINE_THREONINE-PROTEIN KINASE RIO2"/>
    <property type="match status" value="1"/>
</dbReference>
<dbReference type="Pfam" id="PF09202">
    <property type="entry name" value="Rio2_N"/>
    <property type="match status" value="1"/>
</dbReference>
<dbReference type="InterPro" id="IPR036390">
    <property type="entry name" value="WH_DNA-bd_sf"/>
</dbReference>
<keyword evidence="5" id="KW-0418">Kinase</keyword>
<dbReference type="SUPFAM" id="SSF56112">
    <property type="entry name" value="Protein kinase-like (PK-like)"/>
    <property type="match status" value="1"/>
</dbReference>
<dbReference type="InParanoid" id="A0A6P6YAX4"/>